<dbReference type="InterPro" id="IPR024855">
    <property type="entry name" value="UNC79"/>
</dbReference>
<keyword evidence="2" id="KW-1185">Reference proteome</keyword>
<accession>A0ABD0YT39</accession>
<gene>
    <name evidence="1" type="ORF">AAG570_008983</name>
</gene>
<dbReference type="EMBL" id="JBFDAA010000003">
    <property type="protein sequence ID" value="KAL1138921.1"/>
    <property type="molecule type" value="Genomic_DNA"/>
</dbReference>
<dbReference type="Proteomes" id="UP001558652">
    <property type="component" value="Unassembled WGS sequence"/>
</dbReference>
<name>A0ABD0YT39_9HEMI</name>
<dbReference type="PANTHER" id="PTHR21696">
    <property type="entry name" value="PROTEIN UNC-79 HOMOLOG"/>
    <property type="match status" value="1"/>
</dbReference>
<feature type="non-terminal residue" evidence="1">
    <location>
        <position position="1"/>
    </location>
</feature>
<organism evidence="1 2">
    <name type="scientific">Ranatra chinensis</name>
    <dbReference type="NCBI Taxonomy" id="642074"/>
    <lineage>
        <taxon>Eukaryota</taxon>
        <taxon>Metazoa</taxon>
        <taxon>Ecdysozoa</taxon>
        <taxon>Arthropoda</taxon>
        <taxon>Hexapoda</taxon>
        <taxon>Insecta</taxon>
        <taxon>Pterygota</taxon>
        <taxon>Neoptera</taxon>
        <taxon>Paraneoptera</taxon>
        <taxon>Hemiptera</taxon>
        <taxon>Heteroptera</taxon>
        <taxon>Panheteroptera</taxon>
        <taxon>Nepomorpha</taxon>
        <taxon>Nepidae</taxon>
        <taxon>Ranatrinae</taxon>
        <taxon>Ranatra</taxon>
    </lineage>
</organism>
<evidence type="ECO:0000313" key="1">
    <source>
        <dbReference type="EMBL" id="KAL1138921.1"/>
    </source>
</evidence>
<evidence type="ECO:0008006" key="3">
    <source>
        <dbReference type="Google" id="ProtNLM"/>
    </source>
</evidence>
<proteinExistence type="predicted"/>
<protein>
    <recommendedName>
        <fullName evidence="3">Protein unc-79 homolog</fullName>
    </recommendedName>
</protein>
<reference evidence="1 2" key="1">
    <citation type="submission" date="2024-07" db="EMBL/GenBank/DDBJ databases">
        <title>Chromosome-level genome assembly of the water stick insect Ranatra chinensis (Heteroptera: Nepidae).</title>
        <authorList>
            <person name="Liu X."/>
        </authorList>
    </citation>
    <scope>NUCLEOTIDE SEQUENCE [LARGE SCALE GENOMIC DNA]</scope>
    <source>
        <strain evidence="1">Cailab_2021Rc</strain>
        <tissue evidence="1">Muscle</tissue>
    </source>
</reference>
<dbReference type="PANTHER" id="PTHR21696:SF2">
    <property type="entry name" value="PROTEIN UNC-79 HOMOLOG"/>
    <property type="match status" value="1"/>
</dbReference>
<dbReference type="AlphaFoldDB" id="A0ABD0YT39"/>
<sequence>QTSLDATTQHACHAAFDLKQSDYRVGLECVYERCGECGTVKEEYSDEELGLCIVILGTFIHREPALAAPLLPEILGIVAKLALTPTHSWQNESSMYLPGGAISVAHQFLRCVLHQLAPNGVFLQMFQTHVPEANRMQFFRSVSQALLDFNELNPIAPLQLLLEGLNSKKSLPVDVLPVILHNVACYLDCLPLEAGLGPGSGPWSSLLTQLDLLFRRLALQIQAATPLPLLRIMLSTLRVPGIAACKSILDPFSKVLAYSIQNYILKYQYLVDLCYLCNRAFTREREKQTLTRTVVFELVQALKFKTNIPETNFLLLINFVLQDAGGMLPPTVALDDVSIVCSDSGPVFNTCAAEVMRQHLADALDFLADIHTITKLKLAVDSKGMGLGLSEDTFGGTLKSGIAQFVALEMTRGNSRDNRAVSRYLPWLYNAPSTIQQGPREFLDCVAHMRLLSWLLVGALTHTALHSSPCLPVPQEAACHIADHVQVIMAGFAEQSKASVLHMSSLFHAFVLCQLWTVYLEQGAASNLPNSDAHAVTMSILFDFWGKVTPSILQLVSHSKVLAEMVNLHFLNLLEALLECKSAVLNKLMPVWSPVLYSHHIPLPGQLQMRLQSCNNFAPSVPFPTPQNSVTQSTQNSVLLHWLQRLQFKMGQIELQSSAATQLYSS</sequence>
<comment type="caution">
    <text evidence="1">The sequence shown here is derived from an EMBL/GenBank/DDBJ whole genome shotgun (WGS) entry which is preliminary data.</text>
</comment>
<evidence type="ECO:0000313" key="2">
    <source>
        <dbReference type="Proteomes" id="UP001558652"/>
    </source>
</evidence>